<feature type="transmembrane region" description="Helical" evidence="1">
    <location>
        <begin position="98"/>
        <end position="119"/>
    </location>
</feature>
<name>A0A0P8BQF6_9GAMM</name>
<dbReference type="InterPro" id="IPR017850">
    <property type="entry name" value="Alkaline_phosphatase_core_sf"/>
</dbReference>
<reference evidence="2 3" key="1">
    <citation type="submission" date="2015-09" db="EMBL/GenBank/DDBJ databases">
        <title>Identification and resolution of microdiversity through metagenomic sequencing of parallel consortia.</title>
        <authorList>
            <person name="Nelson W.C."/>
            <person name="Romine M.F."/>
            <person name="Lindemann S.R."/>
        </authorList>
    </citation>
    <scope>NUCLEOTIDE SEQUENCE [LARGE SCALE GENOMIC DNA]</scope>
    <source>
        <strain evidence="2">HL-55</strain>
    </source>
</reference>
<dbReference type="Proteomes" id="UP000050416">
    <property type="component" value="Unassembled WGS sequence"/>
</dbReference>
<dbReference type="STRING" id="1305731.GCA_000934705_02953"/>
<dbReference type="PATRIC" id="fig|1305731.5.peg.1634"/>
<feature type="transmembrane region" description="Helical" evidence="1">
    <location>
        <begin position="47"/>
        <end position="68"/>
    </location>
</feature>
<feature type="transmembrane region" description="Helical" evidence="1">
    <location>
        <begin position="139"/>
        <end position="163"/>
    </location>
</feature>
<evidence type="ECO:0000256" key="1">
    <source>
        <dbReference type="SAM" id="Phobius"/>
    </source>
</evidence>
<keyword evidence="1" id="KW-0812">Transmembrane</keyword>
<gene>
    <name evidence="2" type="ORF">HLUCCX14_01300</name>
</gene>
<dbReference type="Gene3D" id="3.40.720.10">
    <property type="entry name" value="Alkaline Phosphatase, subunit A"/>
    <property type="match status" value="1"/>
</dbReference>
<dbReference type="SUPFAM" id="SSF53649">
    <property type="entry name" value="Alkaline phosphatase-like"/>
    <property type="match status" value="1"/>
</dbReference>
<protein>
    <recommendedName>
        <fullName evidence="4">Sulfatase</fullName>
    </recommendedName>
</protein>
<proteinExistence type="predicted"/>
<comment type="caution">
    <text evidence="2">The sequence shown here is derived from an EMBL/GenBank/DDBJ whole genome shotgun (WGS) entry which is preliminary data.</text>
</comment>
<accession>A0A0P8BQF6</accession>
<evidence type="ECO:0000313" key="2">
    <source>
        <dbReference type="EMBL" id="KPQ30739.1"/>
    </source>
</evidence>
<evidence type="ECO:0008006" key="4">
    <source>
        <dbReference type="Google" id="ProtNLM"/>
    </source>
</evidence>
<organism evidence="2 3">
    <name type="scientific">Marinobacter excellens HL-55</name>
    <dbReference type="NCBI Taxonomy" id="1305731"/>
    <lineage>
        <taxon>Bacteria</taxon>
        <taxon>Pseudomonadati</taxon>
        <taxon>Pseudomonadota</taxon>
        <taxon>Gammaproteobacteria</taxon>
        <taxon>Pseudomonadales</taxon>
        <taxon>Marinobacteraceae</taxon>
        <taxon>Marinobacter</taxon>
    </lineage>
</organism>
<evidence type="ECO:0000313" key="3">
    <source>
        <dbReference type="Proteomes" id="UP000050416"/>
    </source>
</evidence>
<sequence length="513" mass="56518">MLIAFVLLNGLLLLPALALPGPAPWLALEALVIWWLLHHLPDQRKRLVILFSGFYALMAWLVVADALVRQSFGRGLNLYLEIDLLDAAWHLLHSNLGVVGAVLVILTLLLVAMAVAWLFRRVGLHLARGLPVQGRPLWLGTAGLLALAMLTPWVGSPALAFVANQGSLIVHTHEASEAFRVKLDEAPAAARQAQALPALADTDVVLAFVESYGISGLTDDRYRPVLGPRLENLAEQLDAAGLTVATGRLASPIQGGQSWLGHLSVLSGQWINSQLAYETFLSRAYPTLINDFRLTGHHTLAVMPAITMDWPEGRLFGYHQIYDHDMLDYQGPAFNWVTVPDQYTWHRFEQLRQATPTPVFAELALISSHAPWVPILQVLEDWDSIGDGEVFQQWEGMGEAPVSLWRDPERVREHYIQAIDYALAVAGDYASRYLTDDTLLFILGDHQPAPLITGDNASKDVIVHVISRNPALVAPFVSGELPGFRPGTLPDTATPGAPMNHFRAFMLKQFGET</sequence>
<keyword evidence="1" id="KW-1133">Transmembrane helix</keyword>
<dbReference type="AlphaFoldDB" id="A0A0P8BQF6"/>
<keyword evidence="1" id="KW-0472">Membrane</keyword>
<dbReference type="EMBL" id="LJZQ01000001">
    <property type="protein sequence ID" value="KPQ30739.1"/>
    <property type="molecule type" value="Genomic_DNA"/>
</dbReference>